<reference evidence="2 3" key="2">
    <citation type="submission" date="2018-11" db="EMBL/GenBank/DDBJ databases">
        <authorList>
            <consortium name="Pathogen Informatics"/>
        </authorList>
    </citation>
    <scope>NUCLEOTIDE SEQUENCE [LARGE SCALE GENOMIC DNA]</scope>
</reference>
<reference evidence="4" key="1">
    <citation type="submission" date="2016-06" db="UniProtKB">
        <authorList>
            <consortium name="WormBaseParasite"/>
        </authorList>
    </citation>
    <scope>IDENTIFICATION</scope>
</reference>
<keyword evidence="3" id="KW-1185">Reference proteome</keyword>
<feature type="region of interest" description="Disordered" evidence="1">
    <location>
        <begin position="54"/>
        <end position="73"/>
    </location>
</feature>
<dbReference type="Proteomes" id="UP000271098">
    <property type="component" value="Unassembled WGS sequence"/>
</dbReference>
<evidence type="ECO:0000313" key="3">
    <source>
        <dbReference type="Proteomes" id="UP000271098"/>
    </source>
</evidence>
<evidence type="ECO:0000256" key="1">
    <source>
        <dbReference type="SAM" id="MobiDB-lite"/>
    </source>
</evidence>
<dbReference type="AlphaFoldDB" id="A0A183EE42"/>
<evidence type="ECO:0000313" key="4">
    <source>
        <dbReference type="WBParaSite" id="GPUH_0001925801-mRNA-1"/>
    </source>
</evidence>
<accession>A0A183EE42</accession>
<name>A0A183EE42_9BILA</name>
<sequence length="107" mass="12238">MLMKTKDEQRIFTNTSSHQLTFVDQLAAECIRCEKGEDRKKCYKIAEEIKKKADKEPRHVQNGLSKNQEKGMLRDEDDACSTAATAVHHSLVRYIWAVLVKSKSVAE</sequence>
<proteinExistence type="predicted"/>
<evidence type="ECO:0000313" key="2">
    <source>
        <dbReference type="EMBL" id="VDN33427.1"/>
    </source>
</evidence>
<dbReference type="EMBL" id="UYRT01088167">
    <property type="protein sequence ID" value="VDN33427.1"/>
    <property type="molecule type" value="Genomic_DNA"/>
</dbReference>
<protein>
    <submittedName>
        <fullName evidence="2 4">Uncharacterized protein</fullName>
    </submittedName>
</protein>
<organism evidence="4">
    <name type="scientific">Gongylonema pulchrum</name>
    <dbReference type="NCBI Taxonomy" id="637853"/>
    <lineage>
        <taxon>Eukaryota</taxon>
        <taxon>Metazoa</taxon>
        <taxon>Ecdysozoa</taxon>
        <taxon>Nematoda</taxon>
        <taxon>Chromadorea</taxon>
        <taxon>Rhabditida</taxon>
        <taxon>Spirurina</taxon>
        <taxon>Spiruromorpha</taxon>
        <taxon>Spiruroidea</taxon>
        <taxon>Gongylonematidae</taxon>
        <taxon>Gongylonema</taxon>
    </lineage>
</organism>
<gene>
    <name evidence="2" type="ORF">GPUH_LOCUS19233</name>
</gene>
<dbReference type="WBParaSite" id="GPUH_0001925801-mRNA-1">
    <property type="protein sequence ID" value="GPUH_0001925801-mRNA-1"/>
    <property type="gene ID" value="GPUH_0001925801"/>
</dbReference>